<evidence type="ECO:0000256" key="2">
    <source>
        <dbReference type="ARBA" id="ARBA00022448"/>
    </source>
</evidence>
<feature type="transmembrane region" description="Helical" evidence="7">
    <location>
        <begin position="197"/>
        <end position="214"/>
    </location>
</feature>
<keyword evidence="9" id="KW-1185">Reference proteome</keyword>
<dbReference type="PATRIC" id="fig|989403.3.peg.1200"/>
<evidence type="ECO:0000256" key="1">
    <source>
        <dbReference type="ARBA" id="ARBA00004651"/>
    </source>
</evidence>
<feature type="transmembrane region" description="Helical" evidence="7">
    <location>
        <begin position="406"/>
        <end position="427"/>
    </location>
</feature>
<dbReference type="STRING" id="989403.SAMN05421798_107261"/>
<keyword evidence="3" id="KW-1003">Cell membrane</keyword>
<comment type="subcellular location">
    <subcellularLocation>
        <location evidence="1">Cell membrane</location>
        <topology evidence="1">Multi-pass membrane protein</topology>
    </subcellularLocation>
</comment>
<protein>
    <submittedName>
        <fullName evidence="8">Glutamate/gamma-aminobutyrate antiporter</fullName>
    </submittedName>
</protein>
<feature type="transmembrane region" description="Helical" evidence="7">
    <location>
        <begin position="286"/>
        <end position="314"/>
    </location>
</feature>
<dbReference type="RefSeq" id="WP_068003553.1">
    <property type="nucleotide sequence ID" value="NZ_FOFM01000007.1"/>
</dbReference>
<proteinExistence type="predicted"/>
<feature type="transmembrane region" description="Helical" evidence="7">
    <location>
        <begin position="235"/>
        <end position="259"/>
    </location>
</feature>
<feature type="transmembrane region" description="Helical" evidence="7">
    <location>
        <begin position="155"/>
        <end position="177"/>
    </location>
</feature>
<feature type="transmembrane region" description="Helical" evidence="7">
    <location>
        <begin position="42"/>
        <end position="61"/>
    </location>
</feature>
<accession>A0A166A509</accession>
<feature type="transmembrane region" description="Helical" evidence="7">
    <location>
        <begin position="362"/>
        <end position="385"/>
    </location>
</feature>
<dbReference type="AlphaFoldDB" id="A0A166A509"/>
<dbReference type="Gene3D" id="1.20.1740.10">
    <property type="entry name" value="Amino acid/polyamine transporter I"/>
    <property type="match status" value="1"/>
</dbReference>
<evidence type="ECO:0000313" key="9">
    <source>
        <dbReference type="Proteomes" id="UP000076577"/>
    </source>
</evidence>
<evidence type="ECO:0000256" key="3">
    <source>
        <dbReference type="ARBA" id="ARBA00022475"/>
    </source>
</evidence>
<evidence type="ECO:0000256" key="5">
    <source>
        <dbReference type="ARBA" id="ARBA00022989"/>
    </source>
</evidence>
<dbReference type="GO" id="GO:0022857">
    <property type="term" value="F:transmembrane transporter activity"/>
    <property type="evidence" value="ECO:0007669"/>
    <property type="project" value="InterPro"/>
</dbReference>
<dbReference type="InterPro" id="IPR002293">
    <property type="entry name" value="AA/rel_permease1"/>
</dbReference>
<keyword evidence="6 7" id="KW-0472">Membrane</keyword>
<evidence type="ECO:0000256" key="4">
    <source>
        <dbReference type="ARBA" id="ARBA00022692"/>
    </source>
</evidence>
<feature type="transmembrane region" description="Helical" evidence="7">
    <location>
        <begin position="98"/>
        <end position="116"/>
    </location>
</feature>
<dbReference type="PIRSF" id="PIRSF006060">
    <property type="entry name" value="AA_transporter"/>
    <property type="match status" value="1"/>
</dbReference>
<dbReference type="GO" id="GO:0005886">
    <property type="term" value="C:plasma membrane"/>
    <property type="evidence" value="ECO:0007669"/>
    <property type="project" value="UniProtKB-SubCell"/>
</dbReference>
<feature type="transmembrane region" description="Helical" evidence="7">
    <location>
        <begin position="122"/>
        <end position="143"/>
    </location>
</feature>
<dbReference type="PANTHER" id="PTHR42770">
    <property type="entry name" value="AMINO ACID TRANSPORTER-RELATED"/>
    <property type="match status" value="1"/>
</dbReference>
<keyword evidence="2" id="KW-0813">Transport</keyword>
<dbReference type="PANTHER" id="PTHR42770:SF15">
    <property type="entry name" value="GLUTAMATE_GAMMA-AMINOBUTYRATE ANTIPORTER-RELATED"/>
    <property type="match status" value="1"/>
</dbReference>
<dbReference type="Proteomes" id="UP000076577">
    <property type="component" value="Unassembled WGS sequence"/>
</dbReference>
<evidence type="ECO:0000313" key="8">
    <source>
        <dbReference type="EMBL" id="KZL20630.1"/>
    </source>
</evidence>
<evidence type="ECO:0000256" key="6">
    <source>
        <dbReference type="ARBA" id="ARBA00023136"/>
    </source>
</evidence>
<feature type="transmembrane region" description="Helical" evidence="7">
    <location>
        <begin position="439"/>
        <end position="459"/>
    </location>
</feature>
<feature type="transmembrane region" description="Helical" evidence="7">
    <location>
        <begin position="12"/>
        <end position="30"/>
    </location>
</feature>
<name>A0A166A509_9HYPH</name>
<organism evidence="8 9">
    <name type="scientific">Pseudovibrio axinellae</name>
    <dbReference type="NCBI Taxonomy" id="989403"/>
    <lineage>
        <taxon>Bacteria</taxon>
        <taxon>Pseudomonadati</taxon>
        <taxon>Pseudomonadota</taxon>
        <taxon>Alphaproteobacteria</taxon>
        <taxon>Hyphomicrobiales</taxon>
        <taxon>Stappiaceae</taxon>
        <taxon>Pseudovibrio</taxon>
    </lineage>
</organism>
<keyword evidence="4 7" id="KW-0812">Transmembrane</keyword>
<dbReference type="InterPro" id="IPR050367">
    <property type="entry name" value="APC_superfamily"/>
</dbReference>
<sequence length="479" mass="52856">MSKARGPLPKHHITLWHLVFMTSALFMTMLNMPLMAQTGTKILFFNVAVVLCYILPISLISAELATGWPKHGVYSWVEEAFGTPFGFMAIFLQWFQSILAVVATVAYTTAALIFAFDRPLESNPWIMFAGVVIIYWGATLANFRGTRVTKRIAGTCLLAGTLLPSFTMIVLGLLYVSGPSQPVIDINLTKEELLPSFTQPATLYLFLSFLFGFIGMEGSATHATEVRDVRRTYPLALFIAALIGFSSSFLGGLTIAMIIPEKEILNTLGVLQTYRVLLDYYGLPSVLPIAALLIAVGAAGQASTWIAAPVLALAQAGRDGMLPPVLHRLNTFKMPVRLMLIQATIATLIALAFLIHRNTNEVFLYLTSTAVMLYSVMYVMLYSTAIRLRYKRPNVPRAYKVPFGNYGIWILGSIGILTSLTAFILGFSPPDEPDLTAKSFRSLIVPGVLITLCVPFILWKLRRPSWKARIPSKKPHPTP</sequence>
<dbReference type="OrthoDB" id="9762947at2"/>
<evidence type="ECO:0000256" key="7">
    <source>
        <dbReference type="SAM" id="Phobius"/>
    </source>
</evidence>
<dbReference type="EMBL" id="LMCB01000006">
    <property type="protein sequence ID" value="KZL20630.1"/>
    <property type="molecule type" value="Genomic_DNA"/>
</dbReference>
<feature type="transmembrane region" description="Helical" evidence="7">
    <location>
        <begin position="335"/>
        <end position="356"/>
    </location>
</feature>
<reference evidence="8 9" key="1">
    <citation type="journal article" date="2016" name="Front. Microbiol.">
        <title>Comparative Genomic Analysis Reveals a Diverse Repertoire of Genes Involved in Prokaryote-Eukaryote Interactions within the Pseudovibrio Genus.</title>
        <authorList>
            <person name="Romano S."/>
            <person name="Fernandez-Guerra A."/>
            <person name="Reen F.J."/>
            <person name="Glockner F.O."/>
            <person name="Crowley S.P."/>
            <person name="O'Sullivan O."/>
            <person name="Cotter P.D."/>
            <person name="Adams C."/>
            <person name="Dobson A.D."/>
            <person name="O'Gara F."/>
        </authorList>
    </citation>
    <scope>NUCLEOTIDE SEQUENCE [LARGE SCALE GENOMIC DNA]</scope>
    <source>
        <strain evidence="8 9">Ad2</strain>
    </source>
</reference>
<dbReference type="Pfam" id="PF13520">
    <property type="entry name" value="AA_permease_2"/>
    <property type="match status" value="1"/>
</dbReference>
<keyword evidence="5 7" id="KW-1133">Transmembrane helix</keyword>
<gene>
    <name evidence="8" type="primary">gadC_1</name>
    <name evidence="8" type="ORF">PsAD2_01116</name>
</gene>
<comment type="caution">
    <text evidence="8">The sequence shown here is derived from an EMBL/GenBank/DDBJ whole genome shotgun (WGS) entry which is preliminary data.</text>
</comment>